<dbReference type="SUPFAM" id="SSF53756">
    <property type="entry name" value="UDP-Glycosyltransferase/glycogen phosphorylase"/>
    <property type="match status" value="1"/>
</dbReference>
<dbReference type="Gene3D" id="3.40.50.2000">
    <property type="entry name" value="Glycogen Phosphorylase B"/>
    <property type="match status" value="2"/>
</dbReference>
<dbReference type="RefSeq" id="WP_172591636.1">
    <property type="nucleotide sequence ID" value="NZ_JACSDI010000001.1"/>
</dbReference>
<feature type="domain" description="Glycosyl transferase family 1" evidence="1">
    <location>
        <begin position="182"/>
        <end position="344"/>
    </location>
</feature>
<reference evidence="3 4" key="1">
    <citation type="submission" date="2020-08" db="EMBL/GenBank/DDBJ databases">
        <title>Whole genome sequence of Shewanella sp strain PS-2.</title>
        <authorList>
            <person name="Das S.K."/>
        </authorList>
    </citation>
    <scope>NUCLEOTIDE SEQUENCE [LARGE SCALE GENOMIC DNA]</scope>
    <source>
        <strain evidence="3 4">PS-2</strain>
    </source>
</reference>
<sequence>MNIIHVIVGLPASGAELFLQRLSFEQRNANYHITVISLTTEGTLGEALRSRGVNVLCLGLSGVLSVPQVVYKLRKHISNIRPDIIQSWMYHADFFSSLAMFGLNKKLIWSVRCSNIPAGSYFTLALMKICSLLSYVSPARVCYVAEASKVFHQSQGYSPKISITIANGYDFSSLVYNEKKRNSFRESLSLDKHVTVFGLVGRFHKDKGQDILLEAFSKLKADISNYKILLVGRECNNDNHQLVNLINSYGLDENVILLGEQNDIPGLLSAMDIYVMSSRTEGFPNALAEAMSIGLPCIATNVGDAALLADKYAVLSEANSNSLADAILAVVNMPVEQRKMLGIHAADHVRKSFSIVEIKKLYDQLYHSLLEKK</sequence>
<proteinExistence type="predicted"/>
<evidence type="ECO:0000313" key="3">
    <source>
        <dbReference type="EMBL" id="MCG9962558.1"/>
    </source>
</evidence>
<evidence type="ECO:0000259" key="1">
    <source>
        <dbReference type="Pfam" id="PF00534"/>
    </source>
</evidence>
<dbReference type="CDD" id="cd03807">
    <property type="entry name" value="GT4_WbnK-like"/>
    <property type="match status" value="1"/>
</dbReference>
<organism evidence="3 4">
    <name type="scientific">Shewanella cutis</name>
    <dbReference type="NCBI Taxonomy" id="2766780"/>
    <lineage>
        <taxon>Bacteria</taxon>
        <taxon>Pseudomonadati</taxon>
        <taxon>Pseudomonadota</taxon>
        <taxon>Gammaproteobacteria</taxon>
        <taxon>Alteromonadales</taxon>
        <taxon>Shewanellaceae</taxon>
        <taxon>Shewanella</taxon>
    </lineage>
</organism>
<dbReference type="InterPro" id="IPR001296">
    <property type="entry name" value="Glyco_trans_1"/>
</dbReference>
<dbReference type="PANTHER" id="PTHR12526">
    <property type="entry name" value="GLYCOSYLTRANSFERASE"/>
    <property type="match status" value="1"/>
</dbReference>
<evidence type="ECO:0000259" key="2">
    <source>
        <dbReference type="Pfam" id="PF13439"/>
    </source>
</evidence>
<dbReference type="Proteomes" id="UP000829384">
    <property type="component" value="Unassembled WGS sequence"/>
</dbReference>
<feature type="domain" description="Glycosyltransferase subfamily 4-like N-terminal" evidence="2">
    <location>
        <begin position="13"/>
        <end position="170"/>
    </location>
</feature>
<comment type="caution">
    <text evidence="3">The sequence shown here is derived from an EMBL/GenBank/DDBJ whole genome shotgun (WGS) entry which is preliminary data.</text>
</comment>
<dbReference type="PANTHER" id="PTHR12526:SF638">
    <property type="entry name" value="SPORE COAT PROTEIN SA"/>
    <property type="match status" value="1"/>
</dbReference>
<accession>A0ABS9QSH1</accession>
<gene>
    <name evidence="3" type="ORF">H9J30_01260</name>
</gene>
<dbReference type="InterPro" id="IPR028098">
    <property type="entry name" value="Glyco_trans_4-like_N"/>
</dbReference>
<dbReference type="EMBL" id="JACSDI010000001">
    <property type="protein sequence ID" value="MCG9962558.1"/>
    <property type="molecule type" value="Genomic_DNA"/>
</dbReference>
<dbReference type="Pfam" id="PF13439">
    <property type="entry name" value="Glyco_transf_4"/>
    <property type="match status" value="1"/>
</dbReference>
<dbReference type="Pfam" id="PF00534">
    <property type="entry name" value="Glycos_transf_1"/>
    <property type="match status" value="1"/>
</dbReference>
<evidence type="ECO:0000313" key="4">
    <source>
        <dbReference type="Proteomes" id="UP000829384"/>
    </source>
</evidence>
<protein>
    <submittedName>
        <fullName evidence="3">Glycosyltransferase</fullName>
    </submittedName>
</protein>
<keyword evidence="4" id="KW-1185">Reference proteome</keyword>
<name>A0ABS9QSH1_9GAMM</name>